<keyword evidence="1" id="KW-0477">Merozoite</keyword>
<gene>
    <name evidence="1" type="ORF">HX882_03640</name>
</gene>
<reference evidence="1 2" key="1">
    <citation type="submission" date="2020-04" db="EMBL/GenBank/DDBJ databases">
        <title>Molecular characterization of pseudomonads from Agaricus bisporus reveal novel blotch 2 pathogens in Western Europe.</title>
        <authorList>
            <person name="Taparia T."/>
            <person name="Krijger M."/>
            <person name="Haynes E."/>
            <person name="Elpinstone J.G."/>
            <person name="Noble R."/>
            <person name="Van Der Wolf J."/>
        </authorList>
    </citation>
    <scope>NUCLEOTIDE SEQUENCE [LARGE SCALE GENOMIC DNA]</scope>
    <source>
        <strain evidence="1 2">H7001</strain>
    </source>
</reference>
<sequence length="375" mass="41301">MNYLERSMSALRSIGITFPDQNAPVLALLDKVSVYDPTRVTNIAATLQQSTVFNAAVRDKLQSMDISTRYADIAASFDSIQTDARQMMEWMADGKLQFSERIQLGWMNMRRGSIPDRFEDIRKNYLSVAKSANEQIQLENLILEAYQDYRLAMKTAEVDACEVQKIAQAKMDTGRQSLTEAGAALEGAELEATERAKLELARDVALRDLQDEDKRYQIITDIADQLKTAYNAAELVFARLSQYHSVKERLYQRAVSFFATNEIVLTGLAAGFTSSGGLAEVTNTLNAMNEGINSSLEIQAKVGGDQLNAALKAGYGSTLKASSVKALADAVVDFQASSLSLIQELRKESSAAATEIESITEDSKRRFSALLQKGI</sequence>
<protein>
    <submittedName>
        <fullName evidence="1">Merozoite surface protein 3b</fullName>
    </submittedName>
</protein>
<accession>A0A7Y8C170</accession>
<dbReference type="RefSeq" id="WP_177092651.1">
    <property type="nucleotide sequence ID" value="NZ_JACAQB010000003.1"/>
</dbReference>
<organism evidence="1 2">
    <name type="scientific">Pseudomonas gingeri</name>
    <dbReference type="NCBI Taxonomy" id="117681"/>
    <lineage>
        <taxon>Bacteria</taxon>
        <taxon>Pseudomonadati</taxon>
        <taxon>Pseudomonadota</taxon>
        <taxon>Gammaproteobacteria</taxon>
        <taxon>Pseudomonadales</taxon>
        <taxon>Pseudomonadaceae</taxon>
        <taxon>Pseudomonas</taxon>
    </lineage>
</organism>
<evidence type="ECO:0000313" key="1">
    <source>
        <dbReference type="EMBL" id="NWB94981.1"/>
    </source>
</evidence>
<dbReference type="AlphaFoldDB" id="A0A7Y8C170"/>
<dbReference type="EMBL" id="JACAQB010000003">
    <property type="protein sequence ID" value="NWB94981.1"/>
    <property type="molecule type" value="Genomic_DNA"/>
</dbReference>
<proteinExistence type="predicted"/>
<name>A0A7Y8C170_9PSED</name>
<comment type="caution">
    <text evidence="1">The sequence shown here is derived from an EMBL/GenBank/DDBJ whole genome shotgun (WGS) entry which is preliminary data.</text>
</comment>
<evidence type="ECO:0000313" key="2">
    <source>
        <dbReference type="Proteomes" id="UP000539985"/>
    </source>
</evidence>
<dbReference type="Proteomes" id="UP000539985">
    <property type="component" value="Unassembled WGS sequence"/>
</dbReference>